<dbReference type="SUPFAM" id="SSF54060">
    <property type="entry name" value="His-Me finger endonucleases"/>
    <property type="match status" value="1"/>
</dbReference>
<gene>
    <name evidence="1" type="primary">45</name>
    <name evidence="1" type="ORF">PBI_YANG_45</name>
</gene>
<accession>A0A3G2KJK9</accession>
<protein>
    <submittedName>
        <fullName evidence="1">HNH endonuclease</fullName>
    </submittedName>
</protein>
<evidence type="ECO:0000313" key="1">
    <source>
        <dbReference type="EMBL" id="AYN59130.1"/>
    </source>
</evidence>
<dbReference type="GO" id="GO:0004519">
    <property type="term" value="F:endonuclease activity"/>
    <property type="evidence" value="ECO:0007669"/>
    <property type="project" value="UniProtKB-KW"/>
</dbReference>
<name>A0A3G2KJK9_9CAUD</name>
<dbReference type="GeneID" id="55006890"/>
<dbReference type="Proteomes" id="UP000273593">
    <property type="component" value="Segment"/>
</dbReference>
<keyword evidence="1" id="KW-0378">Hydrolase</keyword>
<sequence>MKLCSKCRSYKPLEDFSRNKKAKDGRQSWCRECVRASRPARATTFVCADCGGTFPRTAARGGIPTRCEPCKELHGRAYRREYQRQYFVEKVPRHGWTPDEKRAAMDAVGWKCEICAAPFVTPSDAHVDHDHKCCPGAYSCGKCRRGLLCSRCNTTLGRVGDDVDLLRAMAGYLSR</sequence>
<dbReference type="RefSeq" id="YP_009815663.1">
    <property type="nucleotide sequence ID" value="NC_048097.1"/>
</dbReference>
<dbReference type="Gene3D" id="3.40.1800.10">
    <property type="entry name" value="His-Me finger endonucleases"/>
    <property type="match status" value="1"/>
</dbReference>
<evidence type="ECO:0000313" key="2">
    <source>
        <dbReference type="Proteomes" id="UP000273593"/>
    </source>
</evidence>
<proteinExistence type="predicted"/>
<keyword evidence="2" id="KW-1185">Reference proteome</keyword>
<keyword evidence="1" id="KW-0255">Endonuclease</keyword>
<dbReference type="KEGG" id="vg:55006890"/>
<dbReference type="InterPro" id="IPR004211">
    <property type="entry name" value="Endonuclease_7"/>
</dbReference>
<dbReference type="Pfam" id="PF02945">
    <property type="entry name" value="Endonuclease_7"/>
    <property type="match status" value="1"/>
</dbReference>
<reference evidence="2" key="1">
    <citation type="submission" date="2018-09" db="EMBL/GenBank/DDBJ databases">
        <authorList>
            <person name="Rimple P.A."/>
            <person name="Stoner T.H."/>
            <person name="Garlena R.A."/>
            <person name="Russell D.A."/>
            <person name="Pope W.H."/>
            <person name="Jacobs-Sera D."/>
            <person name="Hatfull G.F."/>
        </authorList>
    </citation>
    <scope>NUCLEOTIDE SEQUENCE [LARGE SCALE GENOMIC DNA]</scope>
</reference>
<dbReference type="InterPro" id="IPR038563">
    <property type="entry name" value="Endonuclease_7_sf"/>
</dbReference>
<organism evidence="1 2">
    <name type="scientific">Arthrobacter phage Yang</name>
    <dbReference type="NCBI Taxonomy" id="2419970"/>
    <lineage>
        <taxon>Viruses</taxon>
        <taxon>Duplodnaviria</taxon>
        <taxon>Heunggongvirae</taxon>
        <taxon>Uroviricota</taxon>
        <taxon>Caudoviricetes</taxon>
        <taxon>Casidaviridae</taxon>
        <taxon>Yangvirus</taxon>
        <taxon>Yangvirus yang</taxon>
        <taxon>Arthobacter virus Yang</taxon>
    </lineage>
</organism>
<keyword evidence="1" id="KW-0540">Nuclease</keyword>
<dbReference type="EMBL" id="MH834629">
    <property type="protein sequence ID" value="AYN59130.1"/>
    <property type="molecule type" value="Genomic_DNA"/>
</dbReference>
<dbReference type="InterPro" id="IPR044925">
    <property type="entry name" value="His-Me_finger_sf"/>
</dbReference>